<keyword evidence="4 6" id="KW-1133">Transmembrane helix</keyword>
<evidence type="ECO:0000313" key="9">
    <source>
        <dbReference type="Proteomes" id="UP000293036"/>
    </source>
</evidence>
<evidence type="ECO:0000259" key="7">
    <source>
        <dbReference type="Pfam" id="PF04138"/>
    </source>
</evidence>
<feature type="transmembrane region" description="Helical" evidence="6">
    <location>
        <begin position="42"/>
        <end position="65"/>
    </location>
</feature>
<feature type="transmembrane region" description="Helical" evidence="6">
    <location>
        <begin position="103"/>
        <end position="122"/>
    </location>
</feature>
<evidence type="ECO:0000313" key="8">
    <source>
        <dbReference type="EMBL" id="TBW23634.1"/>
    </source>
</evidence>
<gene>
    <name evidence="8" type="ORF">EZJ44_00375</name>
</gene>
<reference evidence="8 9" key="1">
    <citation type="submission" date="2019-02" db="EMBL/GenBank/DDBJ databases">
        <title>Arcanobacterium bovis sp. nov., isolated from the milk of a cow with mastitis.</title>
        <authorList>
            <person name="Sammra O."/>
            <person name="Foster G."/>
            <person name="Hassan A."/>
            <person name="Alssahen M."/>
            <person name="Laemmler C."/>
            <person name="Borowiak M."/>
            <person name="Malorny B."/>
            <person name="Abdulmawjood A."/>
        </authorList>
    </citation>
    <scope>NUCLEOTIDE SEQUENCE [LARGE SCALE GENOMIC DNA]</scope>
    <source>
        <strain evidence="8 9">C605018/01/1</strain>
    </source>
</reference>
<comment type="similarity">
    <text evidence="2">Belongs to the GtrA family.</text>
</comment>
<feature type="domain" description="GtrA/DPMS transmembrane" evidence="7">
    <location>
        <begin position="14"/>
        <end position="127"/>
    </location>
</feature>
<name>A0A4V6MYT8_9ACTO</name>
<organism evidence="8 9">
    <name type="scientific">Arcanobacterium bovis</name>
    <dbReference type="NCBI Taxonomy" id="2529275"/>
    <lineage>
        <taxon>Bacteria</taxon>
        <taxon>Bacillati</taxon>
        <taxon>Actinomycetota</taxon>
        <taxon>Actinomycetes</taxon>
        <taxon>Actinomycetales</taxon>
        <taxon>Actinomycetaceae</taxon>
        <taxon>Arcanobacterium</taxon>
    </lineage>
</organism>
<keyword evidence="3 6" id="KW-0812">Transmembrane</keyword>
<dbReference type="PANTHER" id="PTHR38459:SF1">
    <property type="entry name" value="PROPHAGE BACTOPRENOL-LINKED GLUCOSE TRANSLOCASE HOMOLOG"/>
    <property type="match status" value="1"/>
</dbReference>
<dbReference type="AlphaFoldDB" id="A0A4V6MYT8"/>
<dbReference type="OrthoDB" id="9807815at2"/>
<accession>A0A4V6MYT8</accession>
<keyword evidence="9" id="KW-1185">Reference proteome</keyword>
<dbReference type="GO" id="GO:0000271">
    <property type="term" value="P:polysaccharide biosynthetic process"/>
    <property type="evidence" value="ECO:0007669"/>
    <property type="project" value="InterPro"/>
</dbReference>
<protein>
    <submittedName>
        <fullName evidence="8">GtrA family protein</fullName>
    </submittedName>
</protein>
<evidence type="ECO:0000256" key="6">
    <source>
        <dbReference type="SAM" id="Phobius"/>
    </source>
</evidence>
<keyword evidence="5 6" id="KW-0472">Membrane</keyword>
<dbReference type="Proteomes" id="UP000293036">
    <property type="component" value="Unassembled WGS sequence"/>
</dbReference>
<dbReference type="InterPro" id="IPR051401">
    <property type="entry name" value="GtrA_CellWall_Glycosyl"/>
</dbReference>
<dbReference type="GO" id="GO:0005886">
    <property type="term" value="C:plasma membrane"/>
    <property type="evidence" value="ECO:0007669"/>
    <property type="project" value="TreeGrafter"/>
</dbReference>
<evidence type="ECO:0000256" key="1">
    <source>
        <dbReference type="ARBA" id="ARBA00004141"/>
    </source>
</evidence>
<dbReference type="Pfam" id="PF04138">
    <property type="entry name" value="GtrA_DPMS_TM"/>
    <property type="match status" value="1"/>
</dbReference>
<sequence>MERKSVSLISQILKFGVVGVISTAVDYGGFLCLTYLLGINYLIASTISYTAGILVNYWLGMKYVFESDANRSKISEFSLYTVLTLIGMGLNQLFLYLLVDWALIKPGFAKLIATVLVMIYNFGSRKALIEPKNR</sequence>
<dbReference type="RefSeq" id="WP_131279007.1">
    <property type="nucleotide sequence ID" value="NZ_JBHSLR010000009.1"/>
</dbReference>
<dbReference type="EMBL" id="SJDT01000001">
    <property type="protein sequence ID" value="TBW23634.1"/>
    <property type="molecule type" value="Genomic_DNA"/>
</dbReference>
<comment type="caution">
    <text evidence="8">The sequence shown here is derived from an EMBL/GenBank/DDBJ whole genome shotgun (WGS) entry which is preliminary data.</text>
</comment>
<feature type="transmembrane region" description="Helical" evidence="6">
    <location>
        <begin position="77"/>
        <end position="97"/>
    </location>
</feature>
<proteinExistence type="inferred from homology"/>
<dbReference type="PANTHER" id="PTHR38459">
    <property type="entry name" value="PROPHAGE BACTOPRENOL-LINKED GLUCOSE TRANSLOCASE HOMOLOG"/>
    <property type="match status" value="1"/>
</dbReference>
<evidence type="ECO:0000256" key="4">
    <source>
        <dbReference type="ARBA" id="ARBA00022989"/>
    </source>
</evidence>
<comment type="subcellular location">
    <subcellularLocation>
        <location evidence="1">Membrane</location>
        <topology evidence="1">Multi-pass membrane protein</topology>
    </subcellularLocation>
</comment>
<feature type="transmembrane region" description="Helical" evidence="6">
    <location>
        <begin position="12"/>
        <end position="36"/>
    </location>
</feature>
<evidence type="ECO:0000256" key="3">
    <source>
        <dbReference type="ARBA" id="ARBA00022692"/>
    </source>
</evidence>
<evidence type="ECO:0000256" key="5">
    <source>
        <dbReference type="ARBA" id="ARBA00023136"/>
    </source>
</evidence>
<evidence type="ECO:0000256" key="2">
    <source>
        <dbReference type="ARBA" id="ARBA00009399"/>
    </source>
</evidence>
<dbReference type="InterPro" id="IPR007267">
    <property type="entry name" value="GtrA_DPMS_TM"/>
</dbReference>